<dbReference type="PROSITE" id="PS00141">
    <property type="entry name" value="ASP_PROTEASE"/>
    <property type="match status" value="1"/>
</dbReference>
<dbReference type="Gene3D" id="1.25.40.10">
    <property type="entry name" value="Tetratricopeptide repeat domain"/>
    <property type="match status" value="1"/>
</dbReference>
<dbReference type="InterPro" id="IPR021109">
    <property type="entry name" value="Peptidase_aspartic_dom_sf"/>
</dbReference>
<dbReference type="Gene3D" id="2.40.70.10">
    <property type="entry name" value="Acid Proteases"/>
    <property type="match status" value="1"/>
</dbReference>
<dbReference type="InterPro" id="IPR034122">
    <property type="entry name" value="Retropepsin-like_bacterial"/>
</dbReference>
<dbReference type="GO" id="GO:0006508">
    <property type="term" value="P:proteolysis"/>
    <property type="evidence" value="ECO:0007669"/>
    <property type="project" value="InterPro"/>
</dbReference>
<proteinExistence type="predicted"/>
<dbReference type="AlphaFoldDB" id="A0A167H635"/>
<protein>
    <recommendedName>
        <fullName evidence="3">Peptidase A2 domain-containing protein</fullName>
    </recommendedName>
</protein>
<dbReference type="InterPro" id="IPR001969">
    <property type="entry name" value="Aspartic_peptidase_AS"/>
</dbReference>
<dbReference type="InterPro" id="IPR011990">
    <property type="entry name" value="TPR-like_helical_dom_sf"/>
</dbReference>
<dbReference type="Proteomes" id="UP000076587">
    <property type="component" value="Unassembled WGS sequence"/>
</dbReference>
<dbReference type="InterPro" id="IPR011969">
    <property type="entry name" value="Clan_AA_Asp_peptidase_C"/>
</dbReference>
<dbReference type="Pfam" id="PF13975">
    <property type="entry name" value="gag-asp_proteas"/>
    <property type="match status" value="1"/>
</dbReference>
<organism evidence="1 2">
    <name type="scientific">Pseudoalteromonas luteoviolacea NCIMB 1942</name>
    <dbReference type="NCBI Taxonomy" id="1365253"/>
    <lineage>
        <taxon>Bacteria</taxon>
        <taxon>Pseudomonadati</taxon>
        <taxon>Pseudomonadota</taxon>
        <taxon>Gammaproteobacteria</taxon>
        <taxon>Alteromonadales</taxon>
        <taxon>Pseudoalteromonadaceae</taxon>
        <taxon>Pseudoalteromonas</taxon>
    </lineage>
</organism>
<evidence type="ECO:0008006" key="3">
    <source>
        <dbReference type="Google" id="ProtNLM"/>
    </source>
</evidence>
<dbReference type="EMBL" id="AUXT01000025">
    <property type="protein sequence ID" value="KZN57673.1"/>
    <property type="molecule type" value="Genomic_DNA"/>
</dbReference>
<dbReference type="SUPFAM" id="SSF50630">
    <property type="entry name" value="Acid proteases"/>
    <property type="match status" value="1"/>
</dbReference>
<dbReference type="OrthoDB" id="5697241at2"/>
<dbReference type="PATRIC" id="fig|1365253.3.peg.618"/>
<dbReference type="RefSeq" id="WP_063375634.1">
    <property type="nucleotide sequence ID" value="NZ_AUXT01000025.1"/>
</dbReference>
<evidence type="ECO:0000313" key="2">
    <source>
        <dbReference type="Proteomes" id="UP000076587"/>
    </source>
</evidence>
<dbReference type="GO" id="GO:0004190">
    <property type="term" value="F:aspartic-type endopeptidase activity"/>
    <property type="evidence" value="ECO:0007669"/>
    <property type="project" value="InterPro"/>
</dbReference>
<name>A0A167H635_9GAMM</name>
<dbReference type="NCBIfam" id="TIGR02281">
    <property type="entry name" value="clan_AA_DTGA"/>
    <property type="match status" value="1"/>
</dbReference>
<dbReference type="CDD" id="cd05483">
    <property type="entry name" value="retropepsin_like_bacteria"/>
    <property type="match status" value="1"/>
</dbReference>
<gene>
    <name evidence="1" type="ORF">N482_23405</name>
</gene>
<sequence>MRSIINLILLCSLSLNIYLDWQRPNSFLQKVFSDDVETLLVTNTVASYTTETIEQPPTQSLLAQAQSNPAEQSFADGDLMEALAQWRTSTSHTQSISTIHNWINKLKNTLNSATSTALAEYLLFVQNYLAIVPNDFLALQFEAEIFVAQGERVEAIYRFIRLFQQYPEHEYLKKVITELISIELSELLEQNNWHELIEKGQLWLSEQPENLVLIAHIAKAYLALDNNLEAELLLTQLSKQQQQHQLIAPLLAELNSKHQQVETIPLVRHGEHYILQAKIAGQQIDLMIDTGASTTALTSAQFDLLGYGVSFLTSRRVSTANGVVEIPFYQSAGIQIGSKQQTPFEFGVMTSSTQGPGLLGMNFLRHFKFEIDQQNAQLILKPRQ</sequence>
<accession>A0A167H635</accession>
<comment type="caution">
    <text evidence="1">The sequence shown here is derived from an EMBL/GenBank/DDBJ whole genome shotgun (WGS) entry which is preliminary data.</text>
</comment>
<reference evidence="1 2" key="1">
    <citation type="submission" date="2013-07" db="EMBL/GenBank/DDBJ databases">
        <title>Comparative Genomic and Metabolomic Analysis of Twelve Strains of Pseudoalteromonas luteoviolacea.</title>
        <authorList>
            <person name="Vynne N.G."/>
            <person name="Mansson M."/>
            <person name="Gram L."/>
        </authorList>
    </citation>
    <scope>NUCLEOTIDE SEQUENCE [LARGE SCALE GENOMIC DNA]</scope>
    <source>
        <strain evidence="1 2">NCIMB 1942</strain>
    </source>
</reference>
<dbReference type="SUPFAM" id="SSF48452">
    <property type="entry name" value="TPR-like"/>
    <property type="match status" value="1"/>
</dbReference>
<evidence type="ECO:0000313" key="1">
    <source>
        <dbReference type="EMBL" id="KZN57673.1"/>
    </source>
</evidence>